<sequence length="201" mass="22114">MLEFLGKFHVLHMHKFDSDMKRISVILGFPDRTLTLYAKGELKAIFVVTPLWVASSVENDLCILGTSRIEDKLQGVPEAIKPWALTGGKQETVVSTGNLSPNKEDDIILSSRVVAFPFRWNCSVVLCCRVAPLQTADMAPTFWYGTNDVSMIQVAGVGIGISVQEALELSAVDGLHDIEKSGVALVAQERFSEPRELYSLC</sequence>
<dbReference type="EMBL" id="CM039177">
    <property type="protein sequence ID" value="KAH9698347.1"/>
    <property type="molecule type" value="Genomic_DNA"/>
</dbReference>
<organism evidence="1 2">
    <name type="scientific">Citrus sinensis</name>
    <name type="common">Sweet orange</name>
    <name type="synonym">Citrus aurantium var. sinensis</name>
    <dbReference type="NCBI Taxonomy" id="2711"/>
    <lineage>
        <taxon>Eukaryota</taxon>
        <taxon>Viridiplantae</taxon>
        <taxon>Streptophyta</taxon>
        <taxon>Embryophyta</taxon>
        <taxon>Tracheophyta</taxon>
        <taxon>Spermatophyta</taxon>
        <taxon>Magnoliopsida</taxon>
        <taxon>eudicotyledons</taxon>
        <taxon>Gunneridae</taxon>
        <taxon>Pentapetalae</taxon>
        <taxon>rosids</taxon>
        <taxon>malvids</taxon>
        <taxon>Sapindales</taxon>
        <taxon>Rutaceae</taxon>
        <taxon>Aurantioideae</taxon>
        <taxon>Citrus</taxon>
    </lineage>
</organism>
<dbReference type="Proteomes" id="UP000829398">
    <property type="component" value="Chromosome 8"/>
</dbReference>
<proteinExistence type="predicted"/>
<keyword evidence="2" id="KW-1185">Reference proteome</keyword>
<protein>
    <submittedName>
        <fullName evidence="1">Uncharacterized protein</fullName>
    </submittedName>
</protein>
<accession>A0ACB8IMQ4</accession>
<evidence type="ECO:0000313" key="1">
    <source>
        <dbReference type="EMBL" id="KAH9698347.1"/>
    </source>
</evidence>
<comment type="caution">
    <text evidence="1">The sequence shown here is derived from an EMBL/GenBank/DDBJ whole genome shotgun (WGS) entry which is preliminary data.</text>
</comment>
<evidence type="ECO:0000313" key="2">
    <source>
        <dbReference type="Proteomes" id="UP000829398"/>
    </source>
</evidence>
<gene>
    <name evidence="1" type="ORF">KPL71_023979</name>
</gene>
<name>A0ACB8IMQ4_CITSI</name>
<reference evidence="2" key="1">
    <citation type="journal article" date="2023" name="Hortic. Res.">
        <title>A chromosome-level phased genome enabling allele-level studies in sweet orange: a case study on citrus Huanglongbing tolerance.</title>
        <authorList>
            <person name="Wu B."/>
            <person name="Yu Q."/>
            <person name="Deng Z."/>
            <person name="Duan Y."/>
            <person name="Luo F."/>
            <person name="Gmitter F. Jr."/>
        </authorList>
    </citation>
    <scope>NUCLEOTIDE SEQUENCE [LARGE SCALE GENOMIC DNA]</scope>
    <source>
        <strain evidence="2">cv. Valencia</strain>
    </source>
</reference>